<proteinExistence type="predicted"/>
<dbReference type="AlphaFoldDB" id="I1IZ81"/>
<keyword evidence="3" id="KW-0964">Secreted</keyword>
<dbReference type="Gene3D" id="2.60.120.260">
    <property type="entry name" value="Galactose-binding domain-like"/>
    <property type="match status" value="2"/>
</dbReference>
<dbReference type="Gramene" id="KQJ83352">
    <property type="protein sequence ID" value="KQJ83352"/>
    <property type="gene ID" value="BRADI_5g14450v3"/>
</dbReference>
<dbReference type="OrthoDB" id="629321at2759"/>
<feature type="chain" id="PRO_5014095594" description="DUF642 domain-containing protein" evidence="6">
    <location>
        <begin position="25"/>
        <end position="386"/>
    </location>
</feature>
<dbReference type="HOGENOM" id="CLU_040251_0_0_1"/>
<evidence type="ECO:0000256" key="6">
    <source>
        <dbReference type="SAM" id="SignalP"/>
    </source>
</evidence>
<organism evidence="9">
    <name type="scientific">Brachypodium distachyon</name>
    <name type="common">Purple false brome</name>
    <name type="synonym">Trachynia distachya</name>
    <dbReference type="NCBI Taxonomy" id="15368"/>
    <lineage>
        <taxon>Eukaryota</taxon>
        <taxon>Viridiplantae</taxon>
        <taxon>Streptophyta</taxon>
        <taxon>Embryophyta</taxon>
        <taxon>Tracheophyta</taxon>
        <taxon>Spermatophyta</taxon>
        <taxon>Magnoliopsida</taxon>
        <taxon>Liliopsida</taxon>
        <taxon>Poales</taxon>
        <taxon>Poaceae</taxon>
        <taxon>BOP clade</taxon>
        <taxon>Pooideae</taxon>
        <taxon>Stipodae</taxon>
        <taxon>Brachypodieae</taxon>
        <taxon>Brachypodium</taxon>
    </lineage>
</organism>
<feature type="signal peptide" evidence="6">
    <location>
        <begin position="1"/>
        <end position="24"/>
    </location>
</feature>
<dbReference type="InterPro" id="IPR006946">
    <property type="entry name" value="DGR2-like_dom"/>
</dbReference>
<sequence>MVLHAARRVALFLLVWAAAGRAAASRDEYDGPLLNGNFEDTPDRSQMDGLKVLGPDAIPYWKTTGFVEYVERGAKQGDMALTVPEGAHAVRLGIQSSIEQQLSVTPGRHYAITFSAARTCTQADERLNVSILPDGVAAGELPIQTIYSHNGWDSYAWAFKAKHGLVTLVIHHADDKVEDPACGPIVDNISIKTLNPPHITHDNFLRNGGFEEGPYINPGSESWGVLLPPTNEDPISPLPGWSIMSYSKAVKYISSEHSRVPHANGTRAVELVAGLEAALVQEVDIIPGRSYKLEFTVGDAANGCVAPMSVMVATAHGSQSVTHNSTGTGGCTRGRVDFTAEVNHTRVVFYSSGYHTTSDGTGTLCGPVIDDVSLVFVHPHARRLFR</sequence>
<keyword evidence="5" id="KW-0325">Glycoprotein</keyword>
<dbReference type="OMA" id="ISTKSHY"/>
<reference evidence="8 9" key="1">
    <citation type="journal article" date="2010" name="Nature">
        <title>Genome sequencing and analysis of the model grass Brachypodium distachyon.</title>
        <authorList>
            <consortium name="International Brachypodium Initiative"/>
        </authorList>
    </citation>
    <scope>NUCLEOTIDE SEQUENCE [LARGE SCALE GENOMIC DNA]</scope>
    <source>
        <strain evidence="8 9">Bd21</strain>
    </source>
</reference>
<evidence type="ECO:0000313" key="9">
    <source>
        <dbReference type="EnsemblPlants" id="KQJ83352"/>
    </source>
</evidence>
<dbReference type="GO" id="GO:0005576">
    <property type="term" value="C:extracellular region"/>
    <property type="evidence" value="ECO:0007669"/>
    <property type="project" value="UniProtKB-SubCell"/>
</dbReference>
<keyword evidence="10" id="KW-1185">Reference proteome</keyword>
<protein>
    <recommendedName>
        <fullName evidence="7">DUF642 domain-containing protein</fullName>
    </recommendedName>
</protein>
<dbReference type="EMBL" id="CM000884">
    <property type="protein sequence ID" value="KQJ83352.1"/>
    <property type="molecule type" value="Genomic_DNA"/>
</dbReference>
<dbReference type="STRING" id="15368.I1IZ81"/>
<dbReference type="InterPro" id="IPR052437">
    <property type="entry name" value="Pectin_Meth_Modulator"/>
</dbReference>
<keyword evidence="4 6" id="KW-0732">Signal</keyword>
<dbReference type="eggNOG" id="ENOG502QRP6">
    <property type="taxonomic scope" value="Eukaryota"/>
</dbReference>
<dbReference type="PANTHER" id="PTHR31265:SF11">
    <property type="entry name" value="OS04G0494600 PROTEIN"/>
    <property type="match status" value="1"/>
</dbReference>
<accession>I1IZ81</accession>
<evidence type="ECO:0000256" key="4">
    <source>
        <dbReference type="ARBA" id="ARBA00022729"/>
    </source>
</evidence>
<dbReference type="GO" id="GO:0030234">
    <property type="term" value="F:enzyme regulator activity"/>
    <property type="evidence" value="ECO:0000318"/>
    <property type="project" value="GO_Central"/>
</dbReference>
<dbReference type="Proteomes" id="UP000008810">
    <property type="component" value="Chromosome 5"/>
</dbReference>
<reference evidence="8" key="2">
    <citation type="submission" date="2017-06" db="EMBL/GenBank/DDBJ databases">
        <title>WGS assembly of Brachypodium distachyon.</title>
        <authorList>
            <consortium name="The International Brachypodium Initiative"/>
            <person name="Lucas S."/>
            <person name="Harmon-Smith M."/>
            <person name="Lail K."/>
            <person name="Tice H."/>
            <person name="Grimwood J."/>
            <person name="Bruce D."/>
            <person name="Barry K."/>
            <person name="Shu S."/>
            <person name="Lindquist E."/>
            <person name="Wang M."/>
            <person name="Pitluck S."/>
            <person name="Vogel J.P."/>
            <person name="Garvin D.F."/>
            <person name="Mockler T.C."/>
            <person name="Schmutz J."/>
            <person name="Rokhsar D."/>
            <person name="Bevan M.W."/>
        </authorList>
    </citation>
    <scope>NUCLEOTIDE SEQUENCE</scope>
    <source>
        <strain evidence="8">Bd21</strain>
    </source>
</reference>
<dbReference type="RefSeq" id="XP_003581384.1">
    <property type="nucleotide sequence ID" value="XM_003581336.4"/>
</dbReference>
<name>I1IZ81_BRADI</name>
<evidence type="ECO:0000256" key="3">
    <source>
        <dbReference type="ARBA" id="ARBA00022525"/>
    </source>
</evidence>
<evidence type="ECO:0000256" key="1">
    <source>
        <dbReference type="ARBA" id="ARBA00004196"/>
    </source>
</evidence>
<evidence type="ECO:0000259" key="7">
    <source>
        <dbReference type="Pfam" id="PF04862"/>
    </source>
</evidence>
<dbReference type="GO" id="GO:0009505">
    <property type="term" value="C:plant-type cell wall"/>
    <property type="evidence" value="ECO:0000318"/>
    <property type="project" value="GO_Central"/>
</dbReference>
<comment type="subcellular location">
    <subcellularLocation>
        <location evidence="1">Cell envelope</location>
    </subcellularLocation>
    <subcellularLocation>
        <location evidence="2">Secreted</location>
    </subcellularLocation>
</comment>
<gene>
    <name evidence="9" type="primary">LOC100823957</name>
    <name evidence="8" type="ORF">BRADI_5g14450v3</name>
</gene>
<dbReference type="PANTHER" id="PTHR31265">
    <property type="entry name" value="OS02G0527500 PROTEIN-RELATED"/>
    <property type="match status" value="1"/>
</dbReference>
<dbReference type="GeneID" id="100823957"/>
<feature type="domain" description="DUF642" evidence="7">
    <location>
        <begin position="32"/>
        <end position="192"/>
    </location>
</feature>
<feature type="domain" description="DUF642" evidence="7">
    <location>
        <begin position="204"/>
        <end position="374"/>
    </location>
</feature>
<evidence type="ECO:0000313" key="8">
    <source>
        <dbReference type="EMBL" id="KQJ83352.1"/>
    </source>
</evidence>
<evidence type="ECO:0000313" key="10">
    <source>
        <dbReference type="Proteomes" id="UP000008810"/>
    </source>
</evidence>
<dbReference type="EnsemblPlants" id="KQJ83352">
    <property type="protein sequence ID" value="KQJ83352"/>
    <property type="gene ID" value="BRADI_5g14450v3"/>
</dbReference>
<reference evidence="9" key="3">
    <citation type="submission" date="2018-08" db="UniProtKB">
        <authorList>
            <consortium name="EnsemblPlants"/>
        </authorList>
    </citation>
    <scope>IDENTIFICATION</scope>
    <source>
        <strain evidence="9">cv. Bd21</strain>
    </source>
</reference>
<dbReference type="KEGG" id="bdi:100823957"/>
<evidence type="ECO:0000256" key="5">
    <source>
        <dbReference type="ARBA" id="ARBA00023180"/>
    </source>
</evidence>
<evidence type="ECO:0000256" key="2">
    <source>
        <dbReference type="ARBA" id="ARBA00004613"/>
    </source>
</evidence>
<dbReference type="Pfam" id="PF04862">
    <property type="entry name" value="DUF642"/>
    <property type="match status" value="2"/>
</dbReference>